<dbReference type="Gene3D" id="2.60.40.10">
    <property type="entry name" value="Immunoglobulins"/>
    <property type="match status" value="1"/>
</dbReference>
<dbReference type="InterPro" id="IPR014756">
    <property type="entry name" value="Ig_E-set"/>
</dbReference>
<dbReference type="Pfam" id="PF00128">
    <property type="entry name" value="Alpha-amylase"/>
    <property type="match status" value="2"/>
</dbReference>
<protein>
    <recommendedName>
        <fullName evidence="7">pullulanase</fullName>
        <ecNumber evidence="7">3.2.1.41</ecNumber>
    </recommendedName>
    <alternativeName>
        <fullName evidence="8">Alpha-dextrin endo-1,6-alpha-glucosidase</fullName>
    </alternativeName>
    <alternativeName>
        <fullName evidence="9">Pullulan 6-glucanohydrolase</fullName>
    </alternativeName>
</protein>
<feature type="domain" description="Glycosyl hydrolase family 13 catalytic" evidence="10">
    <location>
        <begin position="439"/>
        <end position="845"/>
    </location>
</feature>
<dbReference type="Gene3D" id="2.60.40.1110">
    <property type="match status" value="1"/>
</dbReference>
<dbReference type="EMBL" id="JBHSDT010000004">
    <property type="protein sequence ID" value="MFC4403042.1"/>
    <property type="molecule type" value="Genomic_DNA"/>
</dbReference>
<dbReference type="SUPFAM" id="SSF51445">
    <property type="entry name" value="(Trans)glycosidases"/>
    <property type="match status" value="1"/>
</dbReference>
<proteinExistence type="inferred from homology"/>
<dbReference type="InterPro" id="IPR004193">
    <property type="entry name" value="Glyco_hydro_13_N"/>
</dbReference>
<dbReference type="Gene3D" id="3.20.20.80">
    <property type="entry name" value="Glycosidases"/>
    <property type="match status" value="1"/>
</dbReference>
<dbReference type="InterPro" id="IPR014755">
    <property type="entry name" value="Cu-Rt/internalin_Ig-like"/>
</dbReference>
<dbReference type="Gene3D" id="2.60.40.1180">
    <property type="entry name" value="Golgi alpha-mannosidase II"/>
    <property type="match status" value="1"/>
</dbReference>
<dbReference type="InterPro" id="IPR011838">
    <property type="entry name" value="Pullulan_Gpos"/>
</dbReference>
<evidence type="ECO:0000256" key="3">
    <source>
        <dbReference type="ARBA" id="ARBA00022801"/>
    </source>
</evidence>
<keyword evidence="5 11" id="KW-0326">Glycosidase</keyword>
<accession>A0ABV8WTW8</accession>
<dbReference type="SUPFAM" id="SSF49452">
    <property type="entry name" value="Starch-binding domain-like"/>
    <property type="match status" value="1"/>
</dbReference>
<keyword evidence="4" id="KW-0106">Calcium</keyword>
<evidence type="ECO:0000313" key="11">
    <source>
        <dbReference type="EMBL" id="MFC4403042.1"/>
    </source>
</evidence>
<reference evidence="12" key="1">
    <citation type="journal article" date="2019" name="Int. J. Syst. Evol. Microbiol.">
        <title>The Global Catalogue of Microorganisms (GCM) 10K type strain sequencing project: providing services to taxonomists for standard genome sequencing and annotation.</title>
        <authorList>
            <consortium name="The Broad Institute Genomics Platform"/>
            <consortium name="The Broad Institute Genome Sequencing Center for Infectious Disease"/>
            <person name="Wu L."/>
            <person name="Ma J."/>
        </authorList>
    </citation>
    <scope>NUCLEOTIDE SEQUENCE [LARGE SCALE GENOMIC DNA]</scope>
    <source>
        <strain evidence="12">CCUG 37865</strain>
    </source>
</reference>
<name>A0ABV8WTW8_9BACI</name>
<gene>
    <name evidence="11" type="ORF">ACFOY7_08135</name>
</gene>
<dbReference type="Pfam" id="PF03714">
    <property type="entry name" value="PUD"/>
    <property type="match status" value="1"/>
</dbReference>
<dbReference type="RefSeq" id="WP_390251206.1">
    <property type="nucleotide sequence ID" value="NZ_JBHSDT010000004.1"/>
</dbReference>
<evidence type="ECO:0000256" key="4">
    <source>
        <dbReference type="ARBA" id="ARBA00022837"/>
    </source>
</evidence>
<evidence type="ECO:0000256" key="1">
    <source>
        <dbReference type="ARBA" id="ARBA00008061"/>
    </source>
</evidence>
<comment type="caution">
    <text evidence="11">The sequence shown here is derived from an EMBL/GenBank/DDBJ whole genome shotgun (WGS) entry which is preliminary data.</text>
</comment>
<evidence type="ECO:0000313" key="12">
    <source>
        <dbReference type="Proteomes" id="UP001595882"/>
    </source>
</evidence>
<comment type="similarity">
    <text evidence="1">Belongs to the glycosyl hydrolase 13 family.</text>
</comment>
<evidence type="ECO:0000256" key="7">
    <source>
        <dbReference type="ARBA" id="ARBA00024062"/>
    </source>
</evidence>
<dbReference type="InterPro" id="IPR017853">
    <property type="entry name" value="GH"/>
</dbReference>
<comment type="catalytic activity">
    <reaction evidence="6">
        <text>Hydrolysis of (1-&gt;6)-alpha-D-glucosidic linkages in pullulan, amylopectin and glycogen, and in the alpha- and beta-limit dextrins of amylopectin and glycogen.</text>
        <dbReference type="EC" id="3.2.1.41"/>
    </reaction>
</comment>
<dbReference type="InterPro" id="IPR005323">
    <property type="entry name" value="CBM41_pullulanase"/>
</dbReference>
<dbReference type="EC" id="3.2.1.41" evidence="7"/>
<keyword evidence="3 11" id="KW-0378">Hydrolase</keyword>
<dbReference type="CDD" id="cd11341">
    <property type="entry name" value="AmyAc_Pullulanase_LD-like"/>
    <property type="match status" value="1"/>
</dbReference>
<evidence type="ECO:0000256" key="8">
    <source>
        <dbReference type="ARBA" id="ARBA00029618"/>
    </source>
</evidence>
<keyword evidence="2" id="KW-0732">Signal</keyword>
<evidence type="ECO:0000256" key="2">
    <source>
        <dbReference type="ARBA" id="ARBA00022729"/>
    </source>
</evidence>
<evidence type="ECO:0000256" key="9">
    <source>
        <dbReference type="ARBA" id="ARBA00031076"/>
    </source>
</evidence>
<dbReference type="InterPro" id="IPR040806">
    <property type="entry name" value="SpuA_C"/>
</dbReference>
<evidence type="ECO:0000256" key="6">
    <source>
        <dbReference type="ARBA" id="ARBA00023965"/>
    </source>
</evidence>
<dbReference type="PANTHER" id="PTHR43002">
    <property type="entry name" value="GLYCOGEN DEBRANCHING ENZYME"/>
    <property type="match status" value="1"/>
</dbReference>
<dbReference type="InterPro" id="IPR013783">
    <property type="entry name" value="Ig-like_fold"/>
</dbReference>
<dbReference type="NCBIfam" id="TIGR02102">
    <property type="entry name" value="pullulan_Gpos"/>
    <property type="match status" value="1"/>
</dbReference>
<dbReference type="GO" id="GO:0051060">
    <property type="term" value="F:pullulanase activity"/>
    <property type="evidence" value="ECO:0007669"/>
    <property type="project" value="UniProtKB-EC"/>
</dbReference>
<dbReference type="SMART" id="SM00642">
    <property type="entry name" value="Aamy"/>
    <property type="match status" value="1"/>
</dbReference>
<dbReference type="InterPro" id="IPR013784">
    <property type="entry name" value="Carb-bd-like_fold"/>
</dbReference>
<dbReference type="CDD" id="cd02860">
    <property type="entry name" value="E_set_Pullulanase"/>
    <property type="match status" value="1"/>
</dbReference>
<dbReference type="Pfam" id="PF02922">
    <property type="entry name" value="CBM_48"/>
    <property type="match status" value="1"/>
</dbReference>
<dbReference type="Pfam" id="PF18033">
    <property type="entry name" value="SpuA_C"/>
    <property type="match status" value="1"/>
</dbReference>
<evidence type="ECO:0000256" key="5">
    <source>
        <dbReference type="ARBA" id="ARBA00023295"/>
    </source>
</evidence>
<dbReference type="Proteomes" id="UP001595882">
    <property type="component" value="Unassembled WGS sequence"/>
</dbReference>
<keyword evidence="12" id="KW-1185">Reference proteome</keyword>
<organism evidence="11 12">
    <name type="scientific">Gracilibacillus xinjiangensis</name>
    <dbReference type="NCBI Taxonomy" id="1193282"/>
    <lineage>
        <taxon>Bacteria</taxon>
        <taxon>Bacillati</taxon>
        <taxon>Bacillota</taxon>
        <taxon>Bacilli</taxon>
        <taxon>Bacillales</taxon>
        <taxon>Bacillaceae</taxon>
        <taxon>Gracilibacillus</taxon>
    </lineage>
</organism>
<sequence>MMEVVKKQKLRVHFPGNNVDFDEIGLWIWRDVEYPSESAGVWPHAALRFLSIHTTDYGRFAEIELADDAQTVGLLINNNSGNNLSGDLYVKILSRKMKEVWLTSDFRLYYYQPLPHLRIHFNPDKGTNNTYWLNVKNEDNSVEKYQFGERNYVDIDHSPLNITVHLVIENPLTGWKSGELAIPPYNHSQLFIKNDCLCIYTNPYYIHGENIISAKVISNEKVEIHYTTPVDYKEYVVRANVKLMDSDGNIHPFYNVTQSSRYCLTLLGNFPLEEPLKLLHFGQMIGTLLDWKLKDKEYGYDGELGLTFYKDGTALLNVWSPSADRVAVRIYDKHNSDAVIQNCVHMEHTGHGIWSLHLNQENTGLNELTGYYYHLLIDREKKRLVALDPYAKSMAPWDHSDPNNFIGKAAIVNPSIIGPWLNYANIDGYEKREDAIIYEVHIRDFTSDPYIEKDLNGRFGTFSAFIDKLDYIKNLGVTHVQFMPVMSYFYCDETKSGERLVDYASTDQNYNWGYDPHSYFSISGMYSENPRDPAKRIKEMKQLIAEIHQRGMGVILDVVFNHTAKVRVLENLEPGYYHFMNKDGTTRRSFGGGRLGTTHKMARRLVLDSIKYWTEEFKVDGFRFDMMGDHDAETIQLAYEEAKELNPNVLMLGEGWRTYAGDETETGVVAADQDWMYITNSVACFSDEFRNELRSGYGCEGEHRFITNGARNIAGIFRNIMAKPGNFKTDDPGDVVQYIEAHDNLTLHDVIVYSMRKDPLHHAEEIHKRIRLGHVLLLTAQGTVFIHAGSEYGRTKQFLHPDFNQKVMEPPYKSTFVSDEKGDPIPYPYFIHDSYNASDSINKFDWVKVTDQEKYPIHTRTFAYIKGLIQLRRSTDAFHYGTMDEVEKYVQLLPIPEIEQQDVAIAYCILSFNQLEMYYVFVNADQIPRTFTLSEDLTMTEIITDGAAAGPTRIESPVGVTLTEEHIKIEPLTAIILRKNL</sequence>
<evidence type="ECO:0000259" key="10">
    <source>
        <dbReference type="SMART" id="SM00642"/>
    </source>
</evidence>
<dbReference type="InterPro" id="IPR013780">
    <property type="entry name" value="Glyco_hydro_b"/>
</dbReference>
<dbReference type="Gene3D" id="2.60.40.1220">
    <property type="match status" value="1"/>
</dbReference>
<dbReference type="SUPFAM" id="SSF81296">
    <property type="entry name" value="E set domains"/>
    <property type="match status" value="1"/>
</dbReference>
<dbReference type="InterPro" id="IPR006047">
    <property type="entry name" value="GH13_cat_dom"/>
</dbReference>